<dbReference type="InterPro" id="IPR000522">
    <property type="entry name" value="ABC_transptr_permease_BtuC"/>
</dbReference>
<keyword evidence="3" id="KW-0813">Transport</keyword>
<feature type="transmembrane region" description="Helical" evidence="8">
    <location>
        <begin position="90"/>
        <end position="110"/>
    </location>
</feature>
<evidence type="ECO:0000256" key="7">
    <source>
        <dbReference type="ARBA" id="ARBA00023136"/>
    </source>
</evidence>
<feature type="transmembrane region" description="Helical" evidence="8">
    <location>
        <begin position="66"/>
        <end position="84"/>
    </location>
</feature>
<accession>A0A7C3UNW2</accession>
<evidence type="ECO:0000256" key="8">
    <source>
        <dbReference type="SAM" id="Phobius"/>
    </source>
</evidence>
<dbReference type="InterPro" id="IPR037294">
    <property type="entry name" value="ABC_BtuC-like"/>
</dbReference>
<keyword evidence="4" id="KW-1003">Cell membrane</keyword>
<keyword evidence="7 8" id="KW-0472">Membrane</keyword>
<dbReference type="PANTHER" id="PTHR30472:SF25">
    <property type="entry name" value="ABC TRANSPORTER PERMEASE PROTEIN MJ0876-RELATED"/>
    <property type="match status" value="1"/>
</dbReference>
<keyword evidence="5 8" id="KW-0812">Transmembrane</keyword>
<evidence type="ECO:0000256" key="1">
    <source>
        <dbReference type="ARBA" id="ARBA00004651"/>
    </source>
</evidence>
<dbReference type="EMBL" id="DTMQ01000011">
    <property type="protein sequence ID" value="HGE98785.1"/>
    <property type="molecule type" value="Genomic_DNA"/>
</dbReference>
<evidence type="ECO:0000256" key="6">
    <source>
        <dbReference type="ARBA" id="ARBA00022989"/>
    </source>
</evidence>
<dbReference type="GO" id="GO:0022857">
    <property type="term" value="F:transmembrane transporter activity"/>
    <property type="evidence" value="ECO:0007669"/>
    <property type="project" value="InterPro"/>
</dbReference>
<evidence type="ECO:0000256" key="5">
    <source>
        <dbReference type="ARBA" id="ARBA00022692"/>
    </source>
</evidence>
<evidence type="ECO:0000256" key="3">
    <source>
        <dbReference type="ARBA" id="ARBA00022448"/>
    </source>
</evidence>
<comment type="similarity">
    <text evidence="2">Belongs to the binding-protein-dependent transport system permease family. FecCD subfamily.</text>
</comment>
<feature type="transmembrane region" description="Helical" evidence="8">
    <location>
        <begin position="147"/>
        <end position="163"/>
    </location>
</feature>
<comment type="caution">
    <text evidence="9">The sequence shown here is derived from an EMBL/GenBank/DDBJ whole genome shotgun (WGS) entry which is preliminary data.</text>
</comment>
<keyword evidence="6 8" id="KW-1133">Transmembrane helix</keyword>
<feature type="transmembrane region" description="Helical" evidence="8">
    <location>
        <begin position="36"/>
        <end position="54"/>
    </location>
</feature>
<dbReference type="CDD" id="cd06550">
    <property type="entry name" value="TM_ABC_iron-siderophores_like"/>
    <property type="match status" value="1"/>
</dbReference>
<dbReference type="AlphaFoldDB" id="A0A7C3UNW2"/>
<gene>
    <name evidence="9" type="ORF">ENX07_01765</name>
</gene>
<organism evidence="9">
    <name type="scientific">candidate division WOR-3 bacterium</name>
    <dbReference type="NCBI Taxonomy" id="2052148"/>
    <lineage>
        <taxon>Bacteria</taxon>
        <taxon>Bacteria division WOR-3</taxon>
    </lineage>
</organism>
<dbReference type="GO" id="GO:0005886">
    <property type="term" value="C:plasma membrane"/>
    <property type="evidence" value="ECO:0007669"/>
    <property type="project" value="UniProtKB-SubCell"/>
</dbReference>
<feature type="transmembrane region" description="Helical" evidence="8">
    <location>
        <begin position="215"/>
        <end position="244"/>
    </location>
</feature>
<reference evidence="9" key="1">
    <citation type="journal article" date="2020" name="mSystems">
        <title>Genome- and Community-Level Interaction Insights into Carbon Utilization and Element Cycling Functions of Hydrothermarchaeota in Hydrothermal Sediment.</title>
        <authorList>
            <person name="Zhou Z."/>
            <person name="Liu Y."/>
            <person name="Xu W."/>
            <person name="Pan J."/>
            <person name="Luo Z.H."/>
            <person name="Li M."/>
        </authorList>
    </citation>
    <scope>NUCLEOTIDE SEQUENCE [LARGE SCALE GENOMIC DNA]</scope>
    <source>
        <strain evidence="9">SpSt-906</strain>
    </source>
</reference>
<sequence length="304" mass="33003">MKYSIFLILIVVVFLSLIIGSGGMDKEIICRIRFPRVLLGIFAGGILSLVGGVLQGLLQNPLCDPYILGIASGAAFGVAFAFLLGRFSYFLLPVFAFLFSLGAMLLVYLIAQISGRIQKLSLILAGVLVSFLFSSLSILIMVLSKKSLSAIIYLVMGNLSVVFTPFTLRIFLFVFLFSLFLSLFLLSYARELDIISTGEEAAKSLGIETEKLTKIIFFLSSLLVALVVSYCGSVSFVGLVVPHLARSLFGFNHRSLLPASFLLGGCLLLGADLLARTVSPVELPLSVVTALFGVPFFLYLLRRV</sequence>
<comment type="subcellular location">
    <subcellularLocation>
        <location evidence="1">Cell membrane</location>
        <topology evidence="1">Multi-pass membrane protein</topology>
    </subcellularLocation>
</comment>
<dbReference type="Gene3D" id="1.10.3470.10">
    <property type="entry name" value="ABC transporter involved in vitamin B12 uptake, BtuC"/>
    <property type="match status" value="1"/>
</dbReference>
<evidence type="ECO:0000256" key="2">
    <source>
        <dbReference type="ARBA" id="ARBA00007935"/>
    </source>
</evidence>
<feature type="transmembrane region" description="Helical" evidence="8">
    <location>
        <begin position="122"/>
        <end position="141"/>
    </location>
</feature>
<evidence type="ECO:0000256" key="4">
    <source>
        <dbReference type="ARBA" id="ARBA00022475"/>
    </source>
</evidence>
<feature type="transmembrane region" description="Helical" evidence="8">
    <location>
        <begin position="281"/>
        <end position="301"/>
    </location>
</feature>
<evidence type="ECO:0000313" key="9">
    <source>
        <dbReference type="EMBL" id="HGE98785.1"/>
    </source>
</evidence>
<dbReference type="SUPFAM" id="SSF81345">
    <property type="entry name" value="ABC transporter involved in vitamin B12 uptake, BtuC"/>
    <property type="match status" value="1"/>
</dbReference>
<protein>
    <submittedName>
        <fullName evidence="9">Iron ABC transporter permease</fullName>
    </submittedName>
</protein>
<dbReference type="Pfam" id="PF01032">
    <property type="entry name" value="FecCD"/>
    <property type="match status" value="1"/>
</dbReference>
<feature type="transmembrane region" description="Helical" evidence="8">
    <location>
        <begin position="256"/>
        <end position="275"/>
    </location>
</feature>
<name>A0A7C3UNW2_UNCW3</name>
<dbReference type="PANTHER" id="PTHR30472">
    <property type="entry name" value="FERRIC ENTEROBACTIN TRANSPORT SYSTEM PERMEASE PROTEIN"/>
    <property type="match status" value="1"/>
</dbReference>
<proteinExistence type="inferred from homology"/>